<protein>
    <recommendedName>
        <fullName evidence="3">DUF2249 domain-containing protein</fullName>
    </recommendedName>
</protein>
<accession>A0A4Q1AVL0</accession>
<reference evidence="1 2" key="1">
    <citation type="submission" date="2017-09" db="EMBL/GenBank/DDBJ databases">
        <title>Genomics of the genus Arcobacter.</title>
        <authorList>
            <person name="Perez-Cataluna A."/>
            <person name="Figueras M.J."/>
            <person name="Salas-Masso N."/>
        </authorList>
    </citation>
    <scope>NUCLEOTIDE SEQUENCE [LARGE SCALE GENOMIC DNA]</scope>
    <source>
        <strain evidence="1 2">F156-34</strain>
    </source>
</reference>
<keyword evidence="2" id="KW-1185">Reference proteome</keyword>
<evidence type="ECO:0000313" key="2">
    <source>
        <dbReference type="Proteomes" id="UP000289718"/>
    </source>
</evidence>
<dbReference type="Proteomes" id="UP000289718">
    <property type="component" value="Unassembled WGS sequence"/>
</dbReference>
<sequence length="112" mass="12408">MEKIEVQGASVDFFKSIEDGLTTYHFDTSKCGPPEPMVNAMAGLQLLDENSQLIMINHKSPAGLFPKIEEEFTFFVEELENGLAKVVFRKKANSNEETDFTQTSCGGTGCNH</sequence>
<evidence type="ECO:0000313" key="1">
    <source>
        <dbReference type="EMBL" id="RXK13091.1"/>
    </source>
</evidence>
<dbReference type="RefSeq" id="WP_129060910.1">
    <property type="nucleotide sequence ID" value="NZ_NXIE01000002.1"/>
</dbReference>
<name>A0A4Q1AVL0_9BACT</name>
<dbReference type="EMBL" id="NXIE01000002">
    <property type="protein sequence ID" value="RXK13091.1"/>
    <property type="molecule type" value="Genomic_DNA"/>
</dbReference>
<organism evidence="1 2">
    <name type="scientific">Halarcobacter mediterraneus</name>
    <dbReference type="NCBI Taxonomy" id="2023153"/>
    <lineage>
        <taxon>Bacteria</taxon>
        <taxon>Pseudomonadati</taxon>
        <taxon>Campylobacterota</taxon>
        <taxon>Epsilonproteobacteria</taxon>
        <taxon>Campylobacterales</taxon>
        <taxon>Arcobacteraceae</taxon>
        <taxon>Halarcobacter</taxon>
    </lineage>
</organism>
<dbReference type="AlphaFoldDB" id="A0A4Q1AVL0"/>
<evidence type="ECO:0008006" key="3">
    <source>
        <dbReference type="Google" id="ProtNLM"/>
    </source>
</evidence>
<comment type="caution">
    <text evidence="1">The sequence shown here is derived from an EMBL/GenBank/DDBJ whole genome shotgun (WGS) entry which is preliminary data.</text>
</comment>
<gene>
    <name evidence="1" type="ORF">CP965_04630</name>
</gene>
<proteinExistence type="predicted"/>
<dbReference type="OrthoDB" id="14666at2"/>